<evidence type="ECO:0000256" key="12">
    <source>
        <dbReference type="SAM" id="MobiDB-lite"/>
    </source>
</evidence>
<feature type="compositionally biased region" description="Basic and acidic residues" evidence="12">
    <location>
        <begin position="93"/>
        <end position="104"/>
    </location>
</feature>
<evidence type="ECO:0000256" key="2">
    <source>
        <dbReference type="ARBA" id="ARBA00004286"/>
    </source>
</evidence>
<evidence type="ECO:0000256" key="3">
    <source>
        <dbReference type="ARBA" id="ARBA00006120"/>
    </source>
</evidence>
<feature type="region of interest" description="Disordered" evidence="12">
    <location>
        <begin position="30"/>
        <end position="56"/>
    </location>
</feature>
<dbReference type="Pfam" id="PF00076">
    <property type="entry name" value="RRM_1"/>
    <property type="match status" value="1"/>
</dbReference>
<dbReference type="PROSITE" id="PS50102">
    <property type="entry name" value="RRM"/>
    <property type="match status" value="1"/>
</dbReference>
<keyword evidence="10" id="KW-0539">Nucleus</keyword>
<evidence type="ECO:0000256" key="11">
    <source>
        <dbReference type="PROSITE-ProRule" id="PRU00176"/>
    </source>
</evidence>
<sequence length="282" mass="31173">MGFPSTLTEEEEALKKKYVLLRKKKKALVQLKQSKRQANSSTTATQPKKNRVILEPVTEEAKEAAKEAAKKLVAAGAIKIDSGSKKVGFKRSRNLEHKLKDPEKLSFQPFHPSSTPSGDESTPSPSRTSVKPLYESFVSTGTSGSGHGSLSSRDTRQGSHFDDRRERRKGNTVYVSGHGITESVCQKAFTTIGKIVNINMEQDRNCGFVTFEKMEMADKAIEEINGTLVEGVHLKVSMARRQPMLESATDNSPWSSVAAGISKNAHKDRRQMVVYDADDLFK</sequence>
<feature type="compositionally biased region" description="Polar residues" evidence="12">
    <location>
        <begin position="36"/>
        <end position="47"/>
    </location>
</feature>
<reference evidence="15" key="1">
    <citation type="submission" date="2025-08" db="UniProtKB">
        <authorList>
            <consortium name="RefSeq"/>
        </authorList>
    </citation>
    <scope>IDENTIFICATION</scope>
    <source>
        <tissue evidence="15">Testes</tissue>
    </source>
</reference>
<keyword evidence="5" id="KW-0158">Chromosome</keyword>
<proteinExistence type="inferred from homology"/>
<dbReference type="RefSeq" id="XP_002734734.1">
    <property type="nucleotide sequence ID" value="XM_002734688.2"/>
</dbReference>
<comment type="subcellular location">
    <subcellularLocation>
        <location evidence="2">Chromosome</location>
    </subcellularLocation>
    <subcellularLocation>
        <location evidence="1">Nucleus</location>
    </subcellularLocation>
</comment>
<dbReference type="InterPro" id="IPR035979">
    <property type="entry name" value="RBD_domain_sf"/>
</dbReference>
<keyword evidence="7 11" id="KW-0694">RNA-binding</keyword>
<dbReference type="InterPro" id="IPR033102">
    <property type="entry name" value="NELFE"/>
</dbReference>
<feature type="compositionally biased region" description="Basic and acidic residues" evidence="12">
    <location>
        <begin position="153"/>
        <end position="165"/>
    </location>
</feature>
<organism evidence="14 15">
    <name type="scientific">Saccoglossus kowalevskii</name>
    <name type="common">Acorn worm</name>
    <dbReference type="NCBI Taxonomy" id="10224"/>
    <lineage>
        <taxon>Eukaryota</taxon>
        <taxon>Metazoa</taxon>
        <taxon>Hemichordata</taxon>
        <taxon>Enteropneusta</taxon>
        <taxon>Harrimaniidae</taxon>
        <taxon>Saccoglossus</taxon>
    </lineage>
</organism>
<name>A0ABM0GPX9_SACKO</name>
<dbReference type="InterPro" id="IPR000504">
    <property type="entry name" value="RRM_dom"/>
</dbReference>
<dbReference type="Proteomes" id="UP000694865">
    <property type="component" value="Unplaced"/>
</dbReference>
<evidence type="ECO:0000256" key="5">
    <source>
        <dbReference type="ARBA" id="ARBA00022454"/>
    </source>
</evidence>
<evidence type="ECO:0000313" key="14">
    <source>
        <dbReference type="Proteomes" id="UP000694865"/>
    </source>
</evidence>
<keyword evidence="8" id="KW-0805">Transcription regulation</keyword>
<dbReference type="PANTHER" id="PTHR17250:SF0">
    <property type="entry name" value="NEGATIVE ELONGATION FACTOR E"/>
    <property type="match status" value="1"/>
</dbReference>
<evidence type="ECO:0000313" key="15">
    <source>
        <dbReference type="RefSeq" id="XP_002734734.1"/>
    </source>
</evidence>
<dbReference type="InterPro" id="IPR034637">
    <property type="entry name" value="NELFE_RRM"/>
</dbReference>
<feature type="domain" description="RRM" evidence="13">
    <location>
        <begin position="171"/>
        <end position="241"/>
    </location>
</feature>
<feature type="region of interest" description="Disordered" evidence="12">
    <location>
        <begin position="91"/>
        <end position="170"/>
    </location>
</feature>
<protein>
    <recommendedName>
        <fullName evidence="4">Negative elongation factor E</fullName>
    </recommendedName>
</protein>
<evidence type="ECO:0000256" key="4">
    <source>
        <dbReference type="ARBA" id="ARBA00014464"/>
    </source>
</evidence>
<evidence type="ECO:0000256" key="7">
    <source>
        <dbReference type="ARBA" id="ARBA00022884"/>
    </source>
</evidence>
<gene>
    <name evidence="15" type="primary">LOC100378017</name>
</gene>
<evidence type="ECO:0000259" key="13">
    <source>
        <dbReference type="PROSITE" id="PS50102"/>
    </source>
</evidence>
<comment type="similarity">
    <text evidence="3">Belongs to the RRM NELF-E family.</text>
</comment>
<keyword evidence="9" id="KW-0804">Transcription</keyword>
<accession>A0ABM0GPX9</accession>
<dbReference type="SMART" id="SM00360">
    <property type="entry name" value="RRM"/>
    <property type="match status" value="1"/>
</dbReference>
<evidence type="ECO:0000256" key="1">
    <source>
        <dbReference type="ARBA" id="ARBA00004123"/>
    </source>
</evidence>
<evidence type="ECO:0000256" key="9">
    <source>
        <dbReference type="ARBA" id="ARBA00023163"/>
    </source>
</evidence>
<keyword evidence="14" id="KW-1185">Reference proteome</keyword>
<evidence type="ECO:0000256" key="6">
    <source>
        <dbReference type="ARBA" id="ARBA00022491"/>
    </source>
</evidence>
<evidence type="ECO:0000256" key="8">
    <source>
        <dbReference type="ARBA" id="ARBA00023015"/>
    </source>
</evidence>
<dbReference type="PANTHER" id="PTHR17250">
    <property type="entry name" value="NEGATIVE ELONGATION FACTOR E"/>
    <property type="match status" value="1"/>
</dbReference>
<dbReference type="Gene3D" id="3.30.70.330">
    <property type="match status" value="1"/>
</dbReference>
<evidence type="ECO:0000256" key="10">
    <source>
        <dbReference type="ARBA" id="ARBA00023242"/>
    </source>
</evidence>
<dbReference type="GeneID" id="100378017"/>
<dbReference type="CDD" id="cd12305">
    <property type="entry name" value="RRM_NELFE"/>
    <property type="match status" value="1"/>
</dbReference>
<keyword evidence="6" id="KW-0678">Repressor</keyword>
<dbReference type="SUPFAM" id="SSF54928">
    <property type="entry name" value="RNA-binding domain, RBD"/>
    <property type="match status" value="1"/>
</dbReference>
<dbReference type="InterPro" id="IPR012677">
    <property type="entry name" value="Nucleotide-bd_a/b_plait_sf"/>
</dbReference>
<feature type="compositionally biased region" description="Polar residues" evidence="12">
    <location>
        <begin position="111"/>
        <end position="129"/>
    </location>
</feature>